<feature type="region of interest" description="Disordered" evidence="1">
    <location>
        <begin position="141"/>
        <end position="172"/>
    </location>
</feature>
<dbReference type="Proteomes" id="UP001610563">
    <property type="component" value="Unassembled WGS sequence"/>
</dbReference>
<organism evidence="2 3">
    <name type="scientific">Aspergillus keveii</name>
    <dbReference type="NCBI Taxonomy" id="714993"/>
    <lineage>
        <taxon>Eukaryota</taxon>
        <taxon>Fungi</taxon>
        <taxon>Dikarya</taxon>
        <taxon>Ascomycota</taxon>
        <taxon>Pezizomycotina</taxon>
        <taxon>Eurotiomycetes</taxon>
        <taxon>Eurotiomycetidae</taxon>
        <taxon>Eurotiales</taxon>
        <taxon>Aspergillaceae</taxon>
        <taxon>Aspergillus</taxon>
        <taxon>Aspergillus subgen. Nidulantes</taxon>
    </lineage>
</organism>
<dbReference type="InterPro" id="IPR036259">
    <property type="entry name" value="MFS_trans_sf"/>
</dbReference>
<evidence type="ECO:0000313" key="2">
    <source>
        <dbReference type="EMBL" id="KAL2785382.1"/>
    </source>
</evidence>
<proteinExistence type="predicted"/>
<sequence>MFIKTWHPRKRPNQRKHYPRGLQATVAFMTVRALLNQATLDASPTPSEAKCRAGLSGQKGYSINIMSATAVPCAARCCRSCRICLIQKGRCFAFFSRLSLLMCVNLFFYLPELKGLTVVEIQKIHVPGCLRDPCRRAARESSSNWTAPKSRRKGRSRKWSVKADGNMRDSWR</sequence>
<evidence type="ECO:0000256" key="1">
    <source>
        <dbReference type="SAM" id="MobiDB-lite"/>
    </source>
</evidence>
<feature type="compositionally biased region" description="Basic residues" evidence="1">
    <location>
        <begin position="149"/>
        <end position="160"/>
    </location>
</feature>
<accession>A0ABR4FQS9</accession>
<evidence type="ECO:0000313" key="3">
    <source>
        <dbReference type="Proteomes" id="UP001610563"/>
    </source>
</evidence>
<gene>
    <name evidence="2" type="ORF">BJX66DRAFT_60687</name>
</gene>
<comment type="caution">
    <text evidence="2">The sequence shown here is derived from an EMBL/GenBank/DDBJ whole genome shotgun (WGS) entry which is preliminary data.</text>
</comment>
<name>A0ABR4FQS9_9EURO</name>
<protein>
    <submittedName>
        <fullName evidence="2">Uncharacterized protein</fullName>
    </submittedName>
</protein>
<reference evidence="2 3" key="1">
    <citation type="submission" date="2024-07" db="EMBL/GenBank/DDBJ databases">
        <title>Section-level genome sequencing and comparative genomics of Aspergillus sections Usti and Cavernicolus.</title>
        <authorList>
            <consortium name="Lawrence Berkeley National Laboratory"/>
            <person name="Nybo J.L."/>
            <person name="Vesth T.C."/>
            <person name="Theobald S."/>
            <person name="Frisvad J.C."/>
            <person name="Larsen T.O."/>
            <person name="Kjaerboelling I."/>
            <person name="Rothschild-Mancinelli K."/>
            <person name="Lyhne E.K."/>
            <person name="Kogle M.E."/>
            <person name="Barry K."/>
            <person name="Clum A."/>
            <person name="Na H."/>
            <person name="Ledsgaard L."/>
            <person name="Lin J."/>
            <person name="Lipzen A."/>
            <person name="Kuo A."/>
            <person name="Riley R."/>
            <person name="Mondo S."/>
            <person name="Labutti K."/>
            <person name="Haridas S."/>
            <person name="Pangalinan J."/>
            <person name="Salamov A.A."/>
            <person name="Simmons B.A."/>
            <person name="Magnuson J.K."/>
            <person name="Chen J."/>
            <person name="Drula E."/>
            <person name="Henrissat B."/>
            <person name="Wiebenga A."/>
            <person name="Lubbers R.J."/>
            <person name="Gomes A.C."/>
            <person name="Makela M.R."/>
            <person name="Stajich J."/>
            <person name="Grigoriev I.V."/>
            <person name="Mortensen U.H."/>
            <person name="De Vries R.P."/>
            <person name="Baker S.E."/>
            <person name="Andersen M.R."/>
        </authorList>
    </citation>
    <scope>NUCLEOTIDE SEQUENCE [LARGE SCALE GENOMIC DNA]</scope>
    <source>
        <strain evidence="2 3">CBS 209.92</strain>
    </source>
</reference>
<dbReference type="EMBL" id="JBFTWV010000146">
    <property type="protein sequence ID" value="KAL2785382.1"/>
    <property type="molecule type" value="Genomic_DNA"/>
</dbReference>
<keyword evidence="3" id="KW-1185">Reference proteome</keyword>
<dbReference type="Gene3D" id="1.20.1250.20">
    <property type="entry name" value="MFS general substrate transporter like domains"/>
    <property type="match status" value="1"/>
</dbReference>